<keyword evidence="1" id="KW-0136">Cellulose degradation</keyword>
<proteinExistence type="predicted"/>
<keyword evidence="4" id="KW-1185">Reference proteome</keyword>
<dbReference type="GO" id="GO:0008810">
    <property type="term" value="F:cellulase activity"/>
    <property type="evidence" value="ECO:0007669"/>
    <property type="project" value="UniProtKB-UniRule"/>
</dbReference>
<comment type="catalytic activity">
    <reaction evidence="1">
        <text>[(1-&gt;4)-beta-D-glucosyl]n+m + reduced acceptor + O2 = 4-dehydro-beta-D-glucosyl-[(1-&gt;4)-beta-D-glucosyl]n-1 + [(1-&gt;4)-beta-D-glucosyl]m + acceptor + H2O.</text>
        <dbReference type="EC" id="1.14.99.56"/>
    </reaction>
</comment>
<dbReference type="GO" id="GO:0030245">
    <property type="term" value="P:cellulose catabolic process"/>
    <property type="evidence" value="ECO:0007669"/>
    <property type="project" value="UniProtKB-UniRule"/>
</dbReference>
<gene>
    <name evidence="3" type="ORF">DFP72DRAFT_936124</name>
</gene>
<keyword evidence="1" id="KW-1015">Disulfide bond</keyword>
<dbReference type="Gene3D" id="2.70.50.70">
    <property type="match status" value="1"/>
</dbReference>
<accession>A0A8H6H9J9</accession>
<feature type="domain" description="Auxiliary Activity family 9 catalytic" evidence="2">
    <location>
        <begin position="50"/>
        <end position="100"/>
    </location>
</feature>
<organism evidence="3 4">
    <name type="scientific">Ephemerocybe angulata</name>
    <dbReference type="NCBI Taxonomy" id="980116"/>
    <lineage>
        <taxon>Eukaryota</taxon>
        <taxon>Fungi</taxon>
        <taxon>Dikarya</taxon>
        <taxon>Basidiomycota</taxon>
        <taxon>Agaricomycotina</taxon>
        <taxon>Agaricomycetes</taxon>
        <taxon>Agaricomycetidae</taxon>
        <taxon>Agaricales</taxon>
        <taxon>Agaricineae</taxon>
        <taxon>Psathyrellaceae</taxon>
        <taxon>Ephemerocybe</taxon>
    </lineage>
</organism>
<comment type="domain">
    <text evidence="1">Has a modular structure: an endo-beta-1,4-glucanase catalytic module at the N-terminus, a linker rich in serines and threonines, and a C-terminal carbohydrate-binding module (CBM).</text>
</comment>
<comment type="subcellular location">
    <subcellularLocation>
        <location evidence="1">Secreted</location>
    </subcellularLocation>
</comment>
<dbReference type="AlphaFoldDB" id="A0A8H6H9J9"/>
<keyword evidence="1" id="KW-0119">Carbohydrate metabolism</keyword>
<comment type="caution">
    <text evidence="3">The sequence shown here is derived from an EMBL/GenBank/DDBJ whole genome shotgun (WGS) entry which is preliminary data.</text>
</comment>
<dbReference type="EMBL" id="JACGCI010000163">
    <property type="protein sequence ID" value="KAF6742903.1"/>
    <property type="molecule type" value="Genomic_DNA"/>
</dbReference>
<dbReference type="GO" id="GO:0005576">
    <property type="term" value="C:extracellular region"/>
    <property type="evidence" value="ECO:0007669"/>
    <property type="project" value="UniProtKB-SubCell"/>
</dbReference>
<feature type="non-terminal residue" evidence="3">
    <location>
        <position position="148"/>
    </location>
</feature>
<evidence type="ECO:0000313" key="3">
    <source>
        <dbReference type="EMBL" id="KAF6742903.1"/>
    </source>
</evidence>
<dbReference type="Proteomes" id="UP000521943">
    <property type="component" value="Unassembled WGS sequence"/>
</dbReference>
<dbReference type="OrthoDB" id="3496539at2759"/>
<sequence>EEALGLHAEDQRWQSSSEIMGRRVIQPRRVVVAQPRILPWQTRRSDPVLQYLARIEQIALHLGTGVLKTFVSCAQVKVTGSGTGNPAKISIPSYIAANGTPLLLPSLASVSSASSDALVSTSPGEGLKRVIPRWRRARRGGWGLRGSG</sequence>
<comment type="function">
    <text evidence="1">Lytic polysaccharide monooxygenase (LMPO) that depolymerizes crystalline and amorphous polysaccharides via the oxidation of scissile alpha- or beta-(1-4)-glycosidic bonds, yielding C1 and/or C4 oxidation products. Catalysis by LPMOs requires the reduction of the active-site copper from Cu(II) to Cu(I) by a reducing agent and H(2)O(2) or O(2) as a cosubstrate.</text>
</comment>
<dbReference type="InterPro" id="IPR005103">
    <property type="entry name" value="AA9_LPMO"/>
</dbReference>
<evidence type="ECO:0000313" key="4">
    <source>
        <dbReference type="Proteomes" id="UP000521943"/>
    </source>
</evidence>
<evidence type="ECO:0000259" key="2">
    <source>
        <dbReference type="Pfam" id="PF03443"/>
    </source>
</evidence>
<dbReference type="GO" id="GO:0030248">
    <property type="term" value="F:cellulose binding"/>
    <property type="evidence" value="ECO:0007669"/>
    <property type="project" value="UniProtKB-UniRule"/>
</dbReference>
<name>A0A8H6H9J9_9AGAR</name>
<dbReference type="Pfam" id="PF03443">
    <property type="entry name" value="AA9"/>
    <property type="match status" value="1"/>
</dbReference>
<reference evidence="3 4" key="1">
    <citation type="submission" date="2020-07" db="EMBL/GenBank/DDBJ databases">
        <title>Comparative genomics of pyrophilous fungi reveals a link between fire events and developmental genes.</title>
        <authorList>
            <consortium name="DOE Joint Genome Institute"/>
            <person name="Steindorff A.S."/>
            <person name="Carver A."/>
            <person name="Calhoun S."/>
            <person name="Stillman K."/>
            <person name="Liu H."/>
            <person name="Lipzen A."/>
            <person name="Pangilinan J."/>
            <person name="Labutti K."/>
            <person name="Bruns T.D."/>
            <person name="Grigoriev I.V."/>
        </authorList>
    </citation>
    <scope>NUCLEOTIDE SEQUENCE [LARGE SCALE GENOMIC DNA]</scope>
    <source>
        <strain evidence="3 4">CBS 144469</strain>
    </source>
</reference>
<protein>
    <recommendedName>
        <fullName evidence="1">AA9 family lytic polysaccharide monooxygenase</fullName>
        <ecNumber evidence="1">1.14.99.56</ecNumber>
    </recommendedName>
    <alternativeName>
        <fullName evidence="1">Endo-beta-1,4-glucanase</fullName>
    </alternativeName>
    <alternativeName>
        <fullName evidence="1">Glycosyl hydrolase 61 family protein</fullName>
    </alternativeName>
</protein>
<keyword evidence="1" id="KW-0964">Secreted</keyword>
<dbReference type="EC" id="1.14.99.56" evidence="1"/>
<keyword evidence="1" id="KW-0624">Polysaccharide degradation</keyword>
<evidence type="ECO:0000256" key="1">
    <source>
        <dbReference type="RuleBase" id="RU368122"/>
    </source>
</evidence>